<dbReference type="PROSITE" id="PS00108">
    <property type="entry name" value="PROTEIN_KINASE_ST"/>
    <property type="match status" value="1"/>
</dbReference>
<dbReference type="PANTHER" id="PTHR43289">
    <property type="entry name" value="MITOGEN-ACTIVATED PROTEIN KINASE KINASE KINASE 20-RELATED"/>
    <property type="match status" value="1"/>
</dbReference>
<keyword evidence="8" id="KW-0812">Transmembrane</keyword>
<dbReference type="GO" id="GO:0005524">
    <property type="term" value="F:ATP binding"/>
    <property type="evidence" value="ECO:0007669"/>
    <property type="project" value="UniProtKB-UniRule"/>
</dbReference>
<keyword evidence="8" id="KW-0472">Membrane</keyword>
<keyword evidence="2" id="KW-0723">Serine/threonine-protein kinase</keyword>
<dbReference type="InterPro" id="IPR013229">
    <property type="entry name" value="PEGA"/>
</dbReference>
<name>A0A1F7F5U1_UNCRA</name>
<feature type="transmembrane region" description="Helical" evidence="8">
    <location>
        <begin position="355"/>
        <end position="374"/>
    </location>
</feature>
<dbReference type="PROSITE" id="PS50011">
    <property type="entry name" value="PROTEIN_KINASE_DOM"/>
    <property type="match status" value="1"/>
</dbReference>
<dbReference type="PANTHER" id="PTHR43289:SF6">
    <property type="entry name" value="SERINE_THREONINE-PROTEIN KINASE NEKL-3"/>
    <property type="match status" value="1"/>
</dbReference>
<dbReference type="InterPro" id="IPR000719">
    <property type="entry name" value="Prot_kinase_dom"/>
</dbReference>
<keyword evidence="5" id="KW-0418">Kinase</keyword>
<sequence length="517" mass="57395">MESLIGKTIGNHRIVREIGSGATATVYLCHHVSIDRKAAIKVLHSHLLADSKSLERFRREAQAIASLNHENIVRIYDFVVEKGNSYIIFEYIEGTTLKERLAEEKDFPPELAVPIAFEVCRALKAAHDVNIIHRDVKPENILLTRDGRVKLTDFGIARFLEMDGMTLTGALMGSPNYMSPEQVEGGEVGRTADIFSVGVLLYYMMTREHPFSGPSHAKIIRNIMTGSYTPAETANRRVNLLASRVVDTCLRKDPAERYGSAEKLLQALASLNECFGFSDPAEELRRFFSMERMAYLKGFAGSLSAALLKQAHSDLAKKNTARALALLNHLLCLNPADREALRLYKRMSRKRSLKFFAGIGLCVFLLAAGLFFVLHRDTPNPLQAPPSVSVPLPDTMLATSDSVEESPPLSTQEPVVSKTARLMAALMPKKQDTVIVQAISVKSEVGRFGTFKLFTKPWAKIYIDGEYKGNTPFLGTVIVSAGKHAVRLVNPFCTAFEDSIMIAGDSVTEKRYELREK</sequence>
<dbReference type="PROSITE" id="PS00107">
    <property type="entry name" value="PROTEIN_KINASE_ATP"/>
    <property type="match status" value="1"/>
</dbReference>
<protein>
    <recommendedName>
        <fullName evidence="1">non-specific serine/threonine protein kinase</fullName>
        <ecNumber evidence="1">2.7.11.1</ecNumber>
    </recommendedName>
</protein>
<feature type="binding site" evidence="7">
    <location>
        <position position="41"/>
    </location>
    <ligand>
        <name>ATP</name>
        <dbReference type="ChEBI" id="CHEBI:30616"/>
    </ligand>
</feature>
<reference evidence="10 11" key="1">
    <citation type="journal article" date="2016" name="Nat. Commun.">
        <title>Thousands of microbial genomes shed light on interconnected biogeochemical processes in an aquifer system.</title>
        <authorList>
            <person name="Anantharaman K."/>
            <person name="Brown C.T."/>
            <person name="Hug L.A."/>
            <person name="Sharon I."/>
            <person name="Castelle C.J."/>
            <person name="Probst A.J."/>
            <person name="Thomas B.C."/>
            <person name="Singh A."/>
            <person name="Wilkins M.J."/>
            <person name="Karaoz U."/>
            <person name="Brodie E.L."/>
            <person name="Williams K.H."/>
            <person name="Hubbard S.S."/>
            <person name="Banfield J.F."/>
        </authorList>
    </citation>
    <scope>NUCLEOTIDE SEQUENCE [LARGE SCALE GENOMIC DNA]</scope>
</reference>
<dbReference type="Pfam" id="PF08308">
    <property type="entry name" value="PEGA"/>
    <property type="match status" value="1"/>
</dbReference>
<evidence type="ECO:0000313" key="10">
    <source>
        <dbReference type="EMBL" id="OGK02025.1"/>
    </source>
</evidence>
<dbReference type="EMBL" id="MFYX01000114">
    <property type="protein sequence ID" value="OGK02025.1"/>
    <property type="molecule type" value="Genomic_DNA"/>
</dbReference>
<keyword evidence="4 7" id="KW-0547">Nucleotide-binding</keyword>
<dbReference type="FunFam" id="1.10.510.10:FF:000021">
    <property type="entry name" value="Serine/threonine protein kinase"/>
    <property type="match status" value="1"/>
</dbReference>
<dbReference type="AlphaFoldDB" id="A0A1F7F5U1"/>
<keyword evidence="6 7" id="KW-0067">ATP-binding</keyword>
<dbReference type="InterPro" id="IPR017441">
    <property type="entry name" value="Protein_kinase_ATP_BS"/>
</dbReference>
<dbReference type="EC" id="2.7.11.1" evidence="1"/>
<dbReference type="CDD" id="cd14014">
    <property type="entry name" value="STKc_PknB_like"/>
    <property type="match status" value="1"/>
</dbReference>
<dbReference type="Pfam" id="PF00069">
    <property type="entry name" value="Pkinase"/>
    <property type="match status" value="1"/>
</dbReference>
<feature type="domain" description="Protein kinase" evidence="9">
    <location>
        <begin position="12"/>
        <end position="269"/>
    </location>
</feature>
<evidence type="ECO:0000259" key="9">
    <source>
        <dbReference type="PROSITE" id="PS50011"/>
    </source>
</evidence>
<keyword evidence="3" id="KW-0808">Transferase</keyword>
<evidence type="ECO:0000256" key="8">
    <source>
        <dbReference type="SAM" id="Phobius"/>
    </source>
</evidence>
<dbReference type="GO" id="GO:0004674">
    <property type="term" value="F:protein serine/threonine kinase activity"/>
    <property type="evidence" value="ECO:0007669"/>
    <property type="project" value="UniProtKB-KW"/>
</dbReference>
<dbReference type="InterPro" id="IPR011009">
    <property type="entry name" value="Kinase-like_dom_sf"/>
</dbReference>
<dbReference type="InterPro" id="IPR008271">
    <property type="entry name" value="Ser/Thr_kinase_AS"/>
</dbReference>
<evidence type="ECO:0000256" key="6">
    <source>
        <dbReference type="ARBA" id="ARBA00022840"/>
    </source>
</evidence>
<dbReference type="SUPFAM" id="SSF56112">
    <property type="entry name" value="Protein kinase-like (PK-like)"/>
    <property type="match status" value="1"/>
</dbReference>
<keyword evidence="8" id="KW-1133">Transmembrane helix</keyword>
<gene>
    <name evidence="10" type="ORF">A2519_17590</name>
</gene>
<accession>A0A1F7F5U1</accession>
<evidence type="ECO:0000313" key="11">
    <source>
        <dbReference type="Proteomes" id="UP000179243"/>
    </source>
</evidence>
<proteinExistence type="predicted"/>
<evidence type="ECO:0000256" key="1">
    <source>
        <dbReference type="ARBA" id="ARBA00012513"/>
    </source>
</evidence>
<evidence type="ECO:0000256" key="4">
    <source>
        <dbReference type="ARBA" id="ARBA00022741"/>
    </source>
</evidence>
<comment type="caution">
    <text evidence="10">The sequence shown here is derived from an EMBL/GenBank/DDBJ whole genome shotgun (WGS) entry which is preliminary data.</text>
</comment>
<evidence type="ECO:0000256" key="7">
    <source>
        <dbReference type="PROSITE-ProRule" id="PRU10141"/>
    </source>
</evidence>
<evidence type="ECO:0000256" key="2">
    <source>
        <dbReference type="ARBA" id="ARBA00022527"/>
    </source>
</evidence>
<organism evidence="10 11">
    <name type="scientific">Candidatus Raymondbacteria bacterium RIFOXYD12_FULL_49_13</name>
    <dbReference type="NCBI Taxonomy" id="1817890"/>
    <lineage>
        <taxon>Bacteria</taxon>
        <taxon>Raymondiibacteriota</taxon>
    </lineage>
</organism>
<evidence type="ECO:0000256" key="5">
    <source>
        <dbReference type="ARBA" id="ARBA00022777"/>
    </source>
</evidence>
<dbReference type="Gene3D" id="1.10.510.10">
    <property type="entry name" value="Transferase(Phosphotransferase) domain 1"/>
    <property type="match status" value="1"/>
</dbReference>
<evidence type="ECO:0000256" key="3">
    <source>
        <dbReference type="ARBA" id="ARBA00022679"/>
    </source>
</evidence>
<dbReference type="SMART" id="SM00220">
    <property type="entry name" value="S_TKc"/>
    <property type="match status" value="1"/>
</dbReference>
<dbReference type="Proteomes" id="UP000179243">
    <property type="component" value="Unassembled WGS sequence"/>
</dbReference>
<dbReference type="Gene3D" id="3.30.200.20">
    <property type="entry name" value="Phosphorylase Kinase, domain 1"/>
    <property type="match status" value="1"/>
</dbReference>